<evidence type="ECO:0000313" key="3">
    <source>
        <dbReference type="Proteomes" id="UP000244081"/>
    </source>
</evidence>
<protein>
    <recommendedName>
        <fullName evidence="4">N-acetyltransferase domain-containing protein</fullName>
    </recommendedName>
</protein>
<reference evidence="2 3" key="1">
    <citation type="submission" date="2018-04" db="EMBL/GenBank/DDBJ databases">
        <title>Genomic Encyclopedia of Archaeal and Bacterial Type Strains, Phase II (KMG-II): from individual species to whole genera.</title>
        <authorList>
            <person name="Goeker M."/>
        </authorList>
    </citation>
    <scope>NUCLEOTIDE SEQUENCE [LARGE SCALE GENOMIC DNA]</scope>
    <source>
        <strain evidence="2 3">DSM 23382</strain>
    </source>
</reference>
<sequence length="172" mass="19313">MDATPATDWEIDEVFARLDPESAREVELAGSDIAQAHQMFSCLASIRQADTIRHEGEVLAVFGWSIIDGAIETGFLAKERFFRPDIPSVRFLGRHFRALQDRSGGIPLISHSYSRRATAPRWFDLIGYDLVATDGPCRTYRLPERSAARQRQRFRHPASGPEGGGREDVGKR</sequence>
<proteinExistence type="predicted"/>
<evidence type="ECO:0000313" key="2">
    <source>
        <dbReference type="EMBL" id="PTW56639.1"/>
    </source>
</evidence>
<organism evidence="2 3">
    <name type="scientific">Breoghania corrubedonensis</name>
    <dbReference type="NCBI Taxonomy" id="665038"/>
    <lineage>
        <taxon>Bacteria</taxon>
        <taxon>Pseudomonadati</taxon>
        <taxon>Pseudomonadota</taxon>
        <taxon>Alphaproteobacteria</taxon>
        <taxon>Hyphomicrobiales</taxon>
        <taxon>Stappiaceae</taxon>
        <taxon>Breoghania</taxon>
    </lineage>
</organism>
<dbReference type="Proteomes" id="UP000244081">
    <property type="component" value="Unassembled WGS sequence"/>
</dbReference>
<accession>A0A2T5UYP9</accession>
<dbReference type="AlphaFoldDB" id="A0A2T5UYP9"/>
<gene>
    <name evidence="2" type="ORF">C8N35_111102</name>
</gene>
<feature type="region of interest" description="Disordered" evidence="1">
    <location>
        <begin position="142"/>
        <end position="172"/>
    </location>
</feature>
<dbReference type="EMBL" id="QAYG01000011">
    <property type="protein sequence ID" value="PTW56639.1"/>
    <property type="molecule type" value="Genomic_DNA"/>
</dbReference>
<keyword evidence="3" id="KW-1185">Reference proteome</keyword>
<name>A0A2T5UYP9_9HYPH</name>
<evidence type="ECO:0000256" key="1">
    <source>
        <dbReference type="SAM" id="MobiDB-lite"/>
    </source>
</evidence>
<comment type="caution">
    <text evidence="2">The sequence shown here is derived from an EMBL/GenBank/DDBJ whole genome shotgun (WGS) entry which is preliminary data.</text>
</comment>
<evidence type="ECO:0008006" key="4">
    <source>
        <dbReference type="Google" id="ProtNLM"/>
    </source>
</evidence>